<dbReference type="EMBL" id="JACJQH010000003">
    <property type="protein sequence ID" value="MBD2194392.1"/>
    <property type="molecule type" value="Genomic_DNA"/>
</dbReference>
<gene>
    <name evidence="1" type="ORF">H6G24_02635</name>
</gene>
<comment type="caution">
    <text evidence="1">The sequence shown here is derived from an EMBL/GenBank/DDBJ whole genome shotgun (WGS) entry which is preliminary data.</text>
</comment>
<dbReference type="Gene3D" id="3.40.50.300">
    <property type="entry name" value="P-loop containing nucleotide triphosphate hydrolases"/>
    <property type="match status" value="1"/>
</dbReference>
<dbReference type="InterPro" id="IPR027417">
    <property type="entry name" value="P-loop_NTPase"/>
</dbReference>
<protein>
    <submittedName>
        <fullName evidence="1">AAA family ATPase</fullName>
    </submittedName>
</protein>
<evidence type="ECO:0000313" key="2">
    <source>
        <dbReference type="Proteomes" id="UP000658514"/>
    </source>
</evidence>
<evidence type="ECO:0000313" key="1">
    <source>
        <dbReference type="EMBL" id="MBD2194392.1"/>
    </source>
</evidence>
<proteinExistence type="predicted"/>
<accession>A0ABR8A6D3</accession>
<name>A0ABR8A6D3_9CYAN</name>
<dbReference type="RefSeq" id="WP_190538530.1">
    <property type="nucleotide sequence ID" value="NZ_CAWPNO010000062.1"/>
</dbReference>
<reference evidence="1 2" key="1">
    <citation type="journal article" date="2020" name="ISME J.">
        <title>Comparative genomics reveals insights into cyanobacterial evolution and habitat adaptation.</title>
        <authorList>
            <person name="Chen M.Y."/>
            <person name="Teng W.K."/>
            <person name="Zhao L."/>
            <person name="Hu C.X."/>
            <person name="Zhou Y.K."/>
            <person name="Han B.P."/>
            <person name="Song L.R."/>
            <person name="Shu W.S."/>
        </authorList>
    </citation>
    <scope>NUCLEOTIDE SEQUENCE [LARGE SCALE GENOMIC DNA]</scope>
    <source>
        <strain evidence="1 2">FACHB-288</strain>
    </source>
</reference>
<dbReference type="Proteomes" id="UP000658514">
    <property type="component" value="Unassembled WGS sequence"/>
</dbReference>
<keyword evidence="2" id="KW-1185">Reference proteome</keyword>
<dbReference type="SUPFAM" id="SSF52540">
    <property type="entry name" value="P-loop containing nucleoside triphosphate hydrolases"/>
    <property type="match status" value="1"/>
</dbReference>
<organism evidence="1 2">
    <name type="scientific">Calothrix parietina FACHB-288</name>
    <dbReference type="NCBI Taxonomy" id="2692896"/>
    <lineage>
        <taxon>Bacteria</taxon>
        <taxon>Bacillati</taxon>
        <taxon>Cyanobacteriota</taxon>
        <taxon>Cyanophyceae</taxon>
        <taxon>Nostocales</taxon>
        <taxon>Calotrichaceae</taxon>
        <taxon>Calothrix</taxon>
    </lineage>
</organism>
<sequence>MATSLSNFSKTHLPQSAVKTPIVLEFIGLPGAGKTTVFHQVVAQLKQQGVSVAAGDEILRNWKRQPIWQRLWKLIPQNQNQWQILRKSLSLATQVKPTNWLSFSKAIKTYANLKRIDAIAQTHNEQLLLLDQGLLQEIWSIGITGTTPALADIKEELTLIFSQRSIAIVDFQINIETAIHRIKNRPTEESRFDLMSQEAAQLLLSQYAPYLQDIINCAQTFDIPVLEIDSTLSVDEKTQQIVSWIDNSLIKHPEPARL</sequence>